<evidence type="ECO:0000256" key="2">
    <source>
        <dbReference type="ARBA" id="ARBA00022723"/>
    </source>
</evidence>
<dbReference type="GO" id="GO:1902041">
    <property type="term" value="P:regulation of extrinsic apoptotic signaling pathway via death domain receptors"/>
    <property type="evidence" value="ECO:0007669"/>
    <property type="project" value="Ensembl"/>
</dbReference>
<accession>A0A2I2Z5Z9</accession>
<dbReference type="SMART" id="SM00249">
    <property type="entry name" value="PHD"/>
    <property type="match status" value="1"/>
</dbReference>
<dbReference type="GO" id="GO:1902044">
    <property type="term" value="P:regulation of Fas signaling pathway"/>
    <property type="evidence" value="ECO:0007669"/>
    <property type="project" value="Ensembl"/>
</dbReference>
<dbReference type="OrthoDB" id="9536595at2759"/>
<dbReference type="FunCoup" id="A0A2I2Z5Z9">
    <property type="interactions" value="1161"/>
</dbReference>
<dbReference type="EMBL" id="CABD030019035">
    <property type="status" value="NOT_ANNOTATED_CDS"/>
    <property type="molecule type" value="Genomic_DNA"/>
</dbReference>
<dbReference type="Gene3D" id="3.30.40.10">
    <property type="entry name" value="Zinc/RING finger domain, C3HC4 (zinc finger)"/>
    <property type="match status" value="1"/>
</dbReference>
<evidence type="ECO:0000259" key="10">
    <source>
        <dbReference type="PROSITE" id="PS50014"/>
    </source>
</evidence>
<dbReference type="InterPro" id="IPR043563">
    <property type="entry name" value="Sp110/Sp140/Sp140L-like"/>
</dbReference>
<name>A0A2I2Z5Z9_GORGO</name>
<dbReference type="InterPro" id="IPR036427">
    <property type="entry name" value="Bromodomain-like_sf"/>
</dbReference>
<dbReference type="GO" id="GO:0003677">
    <property type="term" value="F:DNA binding"/>
    <property type="evidence" value="ECO:0007669"/>
    <property type="project" value="UniProtKB-KW"/>
</dbReference>
<evidence type="ECO:0000256" key="4">
    <source>
        <dbReference type="ARBA" id="ARBA00022833"/>
    </source>
</evidence>
<dbReference type="GO" id="GO:0019900">
    <property type="term" value="F:kinase binding"/>
    <property type="evidence" value="ECO:0007669"/>
    <property type="project" value="Ensembl"/>
</dbReference>
<dbReference type="GeneID" id="101145156"/>
<dbReference type="CTD" id="6672"/>
<feature type="compositionally biased region" description="Basic residues" evidence="9">
    <location>
        <begin position="530"/>
        <end position="557"/>
    </location>
</feature>
<evidence type="ECO:0000256" key="8">
    <source>
        <dbReference type="PROSITE-ProRule" id="PRU00146"/>
    </source>
</evidence>
<dbReference type="SMART" id="SM00297">
    <property type="entry name" value="BROMO"/>
    <property type="match status" value="1"/>
</dbReference>
<feature type="compositionally biased region" description="Basic and acidic residues" evidence="9">
    <location>
        <begin position="207"/>
        <end position="228"/>
    </location>
</feature>
<dbReference type="Pfam" id="PF03172">
    <property type="entry name" value="HSR"/>
    <property type="match status" value="1"/>
</dbReference>
<dbReference type="PROSITE" id="PS50014">
    <property type="entry name" value="BROMODOMAIN_2"/>
    <property type="match status" value="1"/>
</dbReference>
<feature type="compositionally biased region" description="Polar residues" evidence="9">
    <location>
        <begin position="229"/>
        <end position="238"/>
    </location>
</feature>
<evidence type="ECO:0000259" key="13">
    <source>
        <dbReference type="PROSITE" id="PS51414"/>
    </source>
</evidence>
<dbReference type="GO" id="GO:0034341">
    <property type="term" value="P:response to type II interferon"/>
    <property type="evidence" value="ECO:0007669"/>
    <property type="project" value="Ensembl"/>
</dbReference>
<keyword evidence="15" id="KW-1185">Reference proteome</keyword>
<dbReference type="RefSeq" id="XP_018877758.1">
    <property type="nucleotide sequence ID" value="XM_019022213.3"/>
</dbReference>
<reference evidence="14" key="4">
    <citation type="submission" date="2025-09" db="UniProtKB">
        <authorList>
            <consortium name="Ensembl"/>
        </authorList>
    </citation>
    <scope>IDENTIFICATION</scope>
</reference>
<evidence type="ECO:0000259" key="11">
    <source>
        <dbReference type="PROSITE" id="PS50016"/>
    </source>
</evidence>
<keyword evidence="5 7" id="KW-0103">Bromodomain</keyword>
<keyword evidence="2" id="KW-0479">Metal-binding</keyword>
<feature type="compositionally biased region" description="Polar residues" evidence="9">
    <location>
        <begin position="176"/>
        <end position="200"/>
    </location>
</feature>
<dbReference type="CDD" id="cd05501">
    <property type="entry name" value="Bromo_SP100C_like"/>
    <property type="match status" value="1"/>
</dbReference>
<dbReference type="PROSITE" id="PS01359">
    <property type="entry name" value="ZF_PHD_1"/>
    <property type="match status" value="1"/>
</dbReference>
<dbReference type="FunFam" id="3.30.40.10:FF:000294">
    <property type="entry name" value="Nuclear autoantigen Sp-100"/>
    <property type="match status" value="1"/>
</dbReference>
<dbReference type="SUPFAM" id="SSF57903">
    <property type="entry name" value="FYVE/PHD zinc finger"/>
    <property type="match status" value="1"/>
</dbReference>
<evidence type="ECO:0000256" key="7">
    <source>
        <dbReference type="PROSITE-ProRule" id="PRU00035"/>
    </source>
</evidence>
<dbReference type="GO" id="GO:0000981">
    <property type="term" value="F:DNA-binding transcription factor activity, RNA polymerase II-specific"/>
    <property type="evidence" value="ECO:0007669"/>
    <property type="project" value="Ensembl"/>
</dbReference>
<feature type="compositionally biased region" description="Polar residues" evidence="9">
    <location>
        <begin position="466"/>
        <end position="482"/>
    </location>
</feature>
<organism evidence="14 15">
    <name type="scientific">Gorilla gorilla gorilla</name>
    <name type="common">Western lowland gorilla</name>
    <dbReference type="NCBI Taxonomy" id="9595"/>
    <lineage>
        <taxon>Eukaryota</taxon>
        <taxon>Metazoa</taxon>
        <taxon>Chordata</taxon>
        <taxon>Craniata</taxon>
        <taxon>Vertebrata</taxon>
        <taxon>Euteleostomi</taxon>
        <taxon>Mammalia</taxon>
        <taxon>Eutheria</taxon>
        <taxon>Euarchontoglires</taxon>
        <taxon>Primates</taxon>
        <taxon>Haplorrhini</taxon>
        <taxon>Catarrhini</taxon>
        <taxon>Hominidae</taxon>
        <taxon>Gorilla</taxon>
    </lineage>
</organism>
<dbReference type="Pfam" id="PF01342">
    <property type="entry name" value="SAND"/>
    <property type="match status" value="1"/>
</dbReference>
<dbReference type="EMBL" id="CABD030019039">
    <property type="status" value="NOT_ANNOTATED_CDS"/>
    <property type="molecule type" value="Genomic_DNA"/>
</dbReference>
<dbReference type="GO" id="GO:0010596">
    <property type="term" value="P:negative regulation of endothelial cell migration"/>
    <property type="evidence" value="ECO:0007669"/>
    <property type="project" value="Ensembl"/>
</dbReference>
<dbReference type="EMBL" id="CABD030019037">
    <property type="status" value="NOT_ANNOTATED_CDS"/>
    <property type="molecule type" value="Genomic_DNA"/>
</dbReference>
<dbReference type="EMBL" id="CABD030019038">
    <property type="status" value="NOT_ANNOTATED_CDS"/>
    <property type="molecule type" value="Genomic_DNA"/>
</dbReference>
<dbReference type="Pfam" id="PF00439">
    <property type="entry name" value="Bromodomain"/>
    <property type="match status" value="1"/>
</dbReference>
<dbReference type="GO" id="GO:0016605">
    <property type="term" value="C:PML body"/>
    <property type="evidence" value="ECO:0007669"/>
    <property type="project" value="Ensembl"/>
</dbReference>
<dbReference type="STRING" id="9593.ENSGGOP00000042699"/>
<evidence type="ECO:0000256" key="6">
    <source>
        <dbReference type="ARBA" id="ARBA00023125"/>
    </source>
</evidence>
<dbReference type="PROSITE" id="PS51414">
    <property type="entry name" value="HSR"/>
    <property type="match status" value="1"/>
</dbReference>
<dbReference type="SUPFAM" id="SSF47370">
    <property type="entry name" value="Bromodomain"/>
    <property type="match status" value="1"/>
</dbReference>
<dbReference type="Proteomes" id="UP000001519">
    <property type="component" value="Chromosome 2B"/>
</dbReference>
<dbReference type="GO" id="GO:0005730">
    <property type="term" value="C:nucleolus"/>
    <property type="evidence" value="ECO:0007669"/>
    <property type="project" value="UniProtKB-ARBA"/>
</dbReference>
<evidence type="ECO:0000259" key="12">
    <source>
        <dbReference type="PROSITE" id="PS50864"/>
    </source>
</evidence>
<dbReference type="InterPro" id="IPR004865">
    <property type="entry name" value="HSR_dom"/>
</dbReference>
<dbReference type="GO" id="GO:0046983">
    <property type="term" value="F:protein dimerization activity"/>
    <property type="evidence" value="ECO:0007669"/>
    <property type="project" value="Ensembl"/>
</dbReference>
<dbReference type="InterPro" id="IPR000770">
    <property type="entry name" value="SAND_dom"/>
</dbReference>
<feature type="region of interest" description="Disordered" evidence="9">
    <location>
        <begin position="154"/>
        <end position="244"/>
    </location>
</feature>
<evidence type="ECO:0000256" key="1">
    <source>
        <dbReference type="ARBA" id="ARBA00022553"/>
    </source>
</evidence>
<feature type="region of interest" description="Disordered" evidence="9">
    <location>
        <begin position="401"/>
        <end position="557"/>
    </location>
</feature>
<dbReference type="GO" id="GO:0042802">
    <property type="term" value="F:identical protein binding"/>
    <property type="evidence" value="ECO:0007669"/>
    <property type="project" value="Ensembl"/>
</dbReference>
<dbReference type="GO" id="GO:0046826">
    <property type="term" value="P:negative regulation of protein export from nucleus"/>
    <property type="evidence" value="ECO:0007669"/>
    <property type="project" value="Ensembl"/>
</dbReference>
<dbReference type="GO" id="GO:0070087">
    <property type="term" value="F:chromo shadow domain binding"/>
    <property type="evidence" value="ECO:0007669"/>
    <property type="project" value="Ensembl"/>
</dbReference>
<dbReference type="PROSITE" id="PS50016">
    <property type="entry name" value="ZF_PHD_2"/>
    <property type="match status" value="1"/>
</dbReference>
<dbReference type="SMART" id="SM00258">
    <property type="entry name" value="SAND"/>
    <property type="match status" value="1"/>
</dbReference>
<keyword evidence="1" id="KW-0597">Phosphoprotein</keyword>
<dbReference type="Gene3D" id="3.10.390.10">
    <property type="entry name" value="SAND domain-like"/>
    <property type="match status" value="1"/>
</dbReference>
<dbReference type="GO" id="GO:0008270">
    <property type="term" value="F:zinc ion binding"/>
    <property type="evidence" value="ECO:0007669"/>
    <property type="project" value="UniProtKB-KW"/>
</dbReference>
<feature type="domain" description="HSR" evidence="13">
    <location>
        <begin position="33"/>
        <end position="149"/>
    </location>
</feature>
<dbReference type="Ensembl" id="ENSGGOT00000060539.1">
    <property type="protein sequence ID" value="ENSGGOP00000042699.1"/>
    <property type="gene ID" value="ENSGGOG00000006712.3"/>
</dbReference>
<proteinExistence type="predicted"/>
<dbReference type="GO" id="GO:0005737">
    <property type="term" value="C:cytoplasm"/>
    <property type="evidence" value="ECO:0007669"/>
    <property type="project" value="Ensembl"/>
</dbReference>
<dbReference type="GO" id="GO:0045944">
    <property type="term" value="P:positive regulation of transcription by RNA polymerase II"/>
    <property type="evidence" value="ECO:0007669"/>
    <property type="project" value="Ensembl"/>
</dbReference>
<dbReference type="InterPro" id="IPR011011">
    <property type="entry name" value="Znf_FYVE_PHD"/>
</dbReference>
<sequence length="885" mass="101653">MAGGGGDLSTRRLNECISPVANETNHLPAHSHDLQRMFTEDQGVDDRLLYDIVFKHFKRHKVEISNAIKKTFPFLEGLRDRDLITNKMFEDSQDSCRNLVPVQRVVYNVLSELEKIFNLPVLEALFSDVNMQEYPDLIHIYKSFENVIHDKLPLQESEEEEREERSGLQLSLEQGTGENSFRSLTWPPSGSPSHAGTTPPENGLSEHPCETEQINAKRKDTTSDKDDSLGSQQTNEQCAQKAEPAESCEQVAVQVNNGDAGREMPCPLPCDEESPEAELHNHGIQINSCSVRLVDIKKEKPFSNSKVECQAQARTHHNQASDIIVISSEDSEGSTDVDEPLEVFISAPRSEPVINNDNSLESNDEKEGQEATCSRPQIVPEPMDFRKLSTFRESFKKRVIGQDHDFSESSEEEAPAEASSGALRSKHGEKAPMTSRSTSTWRIPSRKRRFSSSDFSDLSNGEELQETCSSSLRRGSGSQPQEPENKKCSCVMCFPKGVPRSQEARTESSQASDMMDTMDVENNSTLEKHSGKRRKKRRHRSKVNGLQRGRKKDRPRKHLTLNNKVQKKRWQQRGRKANIRPLKRRRKRGPRIPKDENINFKQSELPVTCGEVKGTLYKERFKQGTSKKCIQSEDKRWFTPREFEIKGDRGASKNWKLSIRCGGYTLKVLMENKLLPEPPSTRKKRILESHNNTLVDPCPENSNICEVCNKWGRLFCCDTCPRSFHERCHIPPVEANKNPWSCIFCRIKTIQERCPESQLGHQESEVLMRQMLPEEQLKCEFLLLKVYCDSKSCFFASEPYYNREGSQGPQKPMWLNKVKRSLNEQIYTRVEGFVQDMRLIFHNHKEFYREDKFTRLGIQVQDIFEKNFRNIFAIQETSKNIIMFI</sequence>
<dbReference type="GO" id="GO:0003714">
    <property type="term" value="F:transcription corepressor activity"/>
    <property type="evidence" value="ECO:0007669"/>
    <property type="project" value="Ensembl"/>
</dbReference>
<dbReference type="GeneTree" id="ENSGT00940000162212"/>
<keyword evidence="6" id="KW-0238">DNA-binding</keyword>
<dbReference type="FunFam" id="1.20.920.10:FF:000028">
    <property type="entry name" value="Nuclear autoantigen Sp-100"/>
    <property type="match status" value="1"/>
</dbReference>
<dbReference type="GO" id="GO:0030330">
    <property type="term" value="P:DNA damage response, signal transduction by p53 class mediator"/>
    <property type="evidence" value="ECO:0007669"/>
    <property type="project" value="Ensembl"/>
</dbReference>
<dbReference type="EMBL" id="CABD030019040">
    <property type="status" value="NOT_ANNOTATED_CDS"/>
    <property type="molecule type" value="Genomic_DNA"/>
</dbReference>
<evidence type="ECO:0000313" key="14">
    <source>
        <dbReference type="Ensembl" id="ENSGGOP00000042699.1"/>
    </source>
</evidence>
<dbReference type="InterPro" id="IPR010919">
    <property type="entry name" value="SAND-like_dom_sf"/>
</dbReference>
<evidence type="ECO:0000313" key="15">
    <source>
        <dbReference type="Proteomes" id="UP000001519"/>
    </source>
</evidence>
<evidence type="ECO:0000256" key="3">
    <source>
        <dbReference type="ARBA" id="ARBA00022771"/>
    </source>
</evidence>
<dbReference type="GO" id="GO:0000122">
    <property type="term" value="P:negative regulation of transcription by RNA polymerase II"/>
    <property type="evidence" value="ECO:0007669"/>
    <property type="project" value="Ensembl"/>
</dbReference>
<dbReference type="InterPro" id="IPR013083">
    <property type="entry name" value="Znf_RING/FYVE/PHD"/>
</dbReference>
<evidence type="ECO:0000256" key="5">
    <source>
        <dbReference type="ARBA" id="ARBA00023117"/>
    </source>
</evidence>
<reference evidence="14 15" key="2">
    <citation type="journal article" date="2012" name="Nature">
        <title>Insights into hominid evolution from the gorilla genome sequence.</title>
        <authorList>
            <person name="Scally A."/>
            <person name="Dutheil J.Y."/>
            <person name="Hillier L.W."/>
            <person name="Jordan G.E."/>
            <person name="Goodhead I."/>
            <person name="Herrero J."/>
            <person name="Hobolth A."/>
            <person name="Lappalainen T."/>
            <person name="Mailund T."/>
            <person name="Marques-Bonet T."/>
            <person name="McCarthy S."/>
            <person name="Montgomery S.H."/>
            <person name="Schwalie P.C."/>
            <person name="Tang Y.A."/>
            <person name="Ward M.C."/>
            <person name="Xue Y."/>
            <person name="Yngvadottir B."/>
            <person name="Alkan C."/>
            <person name="Andersen L.N."/>
            <person name="Ayub Q."/>
            <person name="Ball E.V."/>
            <person name="Beal K."/>
            <person name="Bradley B.J."/>
            <person name="Chen Y."/>
            <person name="Clee C.M."/>
            <person name="Fitzgerald S."/>
            <person name="Graves T.A."/>
            <person name="Gu Y."/>
            <person name="Heath P."/>
            <person name="Heger A."/>
            <person name="Karakoc E."/>
            <person name="Kolb-Kokocinski A."/>
            <person name="Laird G.K."/>
            <person name="Lunter G."/>
            <person name="Meader S."/>
            <person name="Mort M."/>
            <person name="Mullikin J.C."/>
            <person name="Munch K."/>
            <person name="O'Connor T.D."/>
            <person name="Phillips A.D."/>
            <person name="Prado-Martinez J."/>
            <person name="Rogers A.S."/>
            <person name="Sajjadian S."/>
            <person name="Schmidt D."/>
            <person name="Shaw K."/>
            <person name="Simpson J.T."/>
            <person name="Stenson P.D."/>
            <person name="Turner D.J."/>
            <person name="Vigilant L."/>
            <person name="Vilella A.J."/>
            <person name="Whitener W."/>
            <person name="Zhu B."/>
            <person name="Cooper D.N."/>
            <person name="de Jong P."/>
            <person name="Dermitzakis E.T."/>
            <person name="Eichler E.E."/>
            <person name="Flicek P."/>
            <person name="Goldman N."/>
            <person name="Mundy N.I."/>
            <person name="Ning Z."/>
            <person name="Odom D.T."/>
            <person name="Ponting C.P."/>
            <person name="Quail M.A."/>
            <person name="Ryder O.A."/>
            <person name="Searle S.M."/>
            <person name="Warren W.C."/>
            <person name="Wilson R.K."/>
            <person name="Schierup M.H."/>
            <person name="Rogers J."/>
            <person name="Tyler-Smith C."/>
            <person name="Durbin R."/>
        </authorList>
    </citation>
    <scope>NUCLEOTIDE SEQUENCE [LARGE SCALE GENOMIC DNA]</scope>
</reference>
<keyword evidence="4" id="KW-0862">Zinc</keyword>
<dbReference type="GO" id="GO:0000723">
    <property type="term" value="P:telomere maintenance"/>
    <property type="evidence" value="ECO:0007669"/>
    <property type="project" value="Ensembl"/>
</dbReference>
<dbReference type="AlphaFoldDB" id="A0A2I2Z5Z9"/>
<dbReference type="InParanoid" id="A0A2I2Z5Z9"/>
<dbReference type="InterPro" id="IPR001487">
    <property type="entry name" value="Bromodomain"/>
</dbReference>
<dbReference type="Gene3D" id="1.20.920.10">
    <property type="entry name" value="Bromodomain-like"/>
    <property type="match status" value="1"/>
</dbReference>
<dbReference type="CDD" id="cd15626">
    <property type="entry name" value="PHD_SP110_140"/>
    <property type="match status" value="1"/>
</dbReference>
<dbReference type="PROSITE" id="PS50864">
    <property type="entry name" value="SAND"/>
    <property type="match status" value="1"/>
</dbReference>
<dbReference type="PANTHER" id="PTHR46386:SF12">
    <property type="entry name" value="NUCLEAR AUTOANTIGEN SP-100"/>
    <property type="match status" value="1"/>
</dbReference>
<dbReference type="EMBL" id="CABD030019036">
    <property type="status" value="NOT_ANNOTATED_CDS"/>
    <property type="molecule type" value="Genomic_DNA"/>
</dbReference>
<feature type="region of interest" description="Disordered" evidence="9">
    <location>
        <begin position="345"/>
        <end position="386"/>
    </location>
</feature>
<feature type="domain" description="PHD-type" evidence="11">
    <location>
        <begin position="702"/>
        <end position="748"/>
    </location>
</feature>
<dbReference type="GO" id="GO:0034340">
    <property type="term" value="P:response to type I interferon"/>
    <property type="evidence" value="ECO:0007669"/>
    <property type="project" value="Ensembl"/>
</dbReference>
<dbReference type="InterPro" id="IPR019786">
    <property type="entry name" value="Zinc_finger_PHD-type_CS"/>
</dbReference>
<reference evidence="15" key="1">
    <citation type="submission" date="2011-05" db="EMBL/GenBank/DDBJ databases">
        <title>Insights into the evolution of the great apes provided by the gorilla genome.</title>
        <authorList>
            <person name="Scally A."/>
        </authorList>
    </citation>
    <scope>NUCLEOTIDE SEQUENCE [LARGE SCALE GENOMIC DNA]</scope>
</reference>
<dbReference type="GO" id="GO:0045765">
    <property type="term" value="P:regulation of angiogenesis"/>
    <property type="evidence" value="ECO:0007669"/>
    <property type="project" value="Ensembl"/>
</dbReference>
<reference evidence="14" key="3">
    <citation type="submission" date="2025-08" db="UniProtKB">
        <authorList>
            <consortium name="Ensembl"/>
        </authorList>
    </citation>
    <scope>IDENTIFICATION</scope>
</reference>
<evidence type="ECO:0000256" key="9">
    <source>
        <dbReference type="SAM" id="MobiDB-lite"/>
    </source>
</evidence>
<dbReference type="EMBL" id="CABD030019041">
    <property type="status" value="NOT_ANNOTATED_CDS"/>
    <property type="molecule type" value="Genomic_DNA"/>
</dbReference>
<dbReference type="InterPro" id="IPR001965">
    <property type="entry name" value="Znf_PHD"/>
</dbReference>
<protein>
    <submittedName>
        <fullName evidence="14">SP100 nuclear antigen</fullName>
    </submittedName>
</protein>
<dbReference type="InterPro" id="IPR030411">
    <property type="entry name" value="Sp140_Bromo"/>
</dbReference>
<dbReference type="InterPro" id="IPR019787">
    <property type="entry name" value="Znf_PHD-finger"/>
</dbReference>
<dbReference type="KEGG" id="ggo:101145156"/>
<dbReference type="FunFam" id="3.10.390.10:FF:000005">
    <property type="entry name" value="SP140 nuclear body protein"/>
    <property type="match status" value="1"/>
</dbReference>
<keyword evidence="3 8" id="KW-0863">Zinc-finger</keyword>
<dbReference type="EMBL" id="CABD030019042">
    <property type="status" value="NOT_ANNOTATED_CDS"/>
    <property type="molecule type" value="Genomic_DNA"/>
</dbReference>
<gene>
    <name evidence="14" type="primary">SP100</name>
</gene>
<dbReference type="PANTHER" id="PTHR46386">
    <property type="entry name" value="NUCLEAR BODY PROTEIN SP140"/>
    <property type="match status" value="1"/>
</dbReference>
<dbReference type="SUPFAM" id="SSF63763">
    <property type="entry name" value="SAND domain-like"/>
    <property type="match status" value="1"/>
</dbReference>
<dbReference type="GO" id="GO:0030870">
    <property type="term" value="C:Mre11 complex"/>
    <property type="evidence" value="ECO:0007669"/>
    <property type="project" value="Ensembl"/>
</dbReference>
<dbReference type="Bgee" id="ENSGGOG00000006712">
    <property type="expression patterns" value="Expressed in liver and 6 other cell types or tissues"/>
</dbReference>
<feature type="domain" description="SAND" evidence="12">
    <location>
        <begin position="595"/>
        <end position="676"/>
    </location>
</feature>
<feature type="domain" description="Bromo" evidence="10">
    <location>
        <begin position="810"/>
        <end position="855"/>
    </location>
</feature>